<accession>A0A9W8ALR5</accession>
<evidence type="ECO:0000256" key="1">
    <source>
        <dbReference type="SAM" id="MobiDB-lite"/>
    </source>
</evidence>
<gene>
    <name evidence="2" type="ORF">IWQ62_005698</name>
</gene>
<feature type="compositionally biased region" description="Polar residues" evidence="1">
    <location>
        <begin position="1"/>
        <end position="14"/>
    </location>
</feature>
<feature type="region of interest" description="Disordered" evidence="1">
    <location>
        <begin position="1"/>
        <end position="29"/>
    </location>
</feature>
<comment type="caution">
    <text evidence="2">The sequence shown here is derived from an EMBL/GenBank/DDBJ whole genome shotgun (WGS) entry which is preliminary data.</text>
</comment>
<feature type="region of interest" description="Disordered" evidence="1">
    <location>
        <begin position="67"/>
        <end position="92"/>
    </location>
</feature>
<feature type="compositionally biased region" description="Basic and acidic residues" evidence="1">
    <location>
        <begin position="211"/>
        <end position="220"/>
    </location>
</feature>
<dbReference type="EMBL" id="JANBPY010002510">
    <property type="protein sequence ID" value="KAJ1954691.1"/>
    <property type="molecule type" value="Genomic_DNA"/>
</dbReference>
<sequence>SSYFQPSPASSASGNHGVMDQSLEASVSDEEVIAEELQENPITPESVHNLLSDNLGSLSVALYPGTNRRASQSSGTSIPSGPNIITPRQSWQSRPLTDDSFATFVNTSLAYDQEKSFASQAGTAYPLMSQTASNYDSGNCYMNALPTPSSASASFSHSLTGGGSSDLPKPSTPPITAGIPNAPQAGAPPGPNAGERPGNPFPVTSTTLPTLREDSTELMR</sequence>
<proteinExistence type="predicted"/>
<evidence type="ECO:0000313" key="3">
    <source>
        <dbReference type="Proteomes" id="UP001150925"/>
    </source>
</evidence>
<name>A0A9W8ALR5_9FUNG</name>
<feature type="region of interest" description="Disordered" evidence="1">
    <location>
        <begin position="151"/>
        <end position="220"/>
    </location>
</feature>
<evidence type="ECO:0000313" key="2">
    <source>
        <dbReference type="EMBL" id="KAJ1954691.1"/>
    </source>
</evidence>
<dbReference type="OrthoDB" id="185175at2759"/>
<reference evidence="2" key="1">
    <citation type="submission" date="2022-07" db="EMBL/GenBank/DDBJ databases">
        <title>Phylogenomic reconstructions and comparative analyses of Kickxellomycotina fungi.</title>
        <authorList>
            <person name="Reynolds N.K."/>
            <person name="Stajich J.E."/>
            <person name="Barry K."/>
            <person name="Grigoriev I.V."/>
            <person name="Crous P."/>
            <person name="Smith M.E."/>
        </authorList>
    </citation>
    <scope>NUCLEOTIDE SEQUENCE</scope>
    <source>
        <strain evidence="2">RSA 1196</strain>
    </source>
</reference>
<protein>
    <submittedName>
        <fullName evidence="2">Uncharacterized protein</fullName>
    </submittedName>
</protein>
<dbReference type="AlphaFoldDB" id="A0A9W8ALR5"/>
<organism evidence="2 3">
    <name type="scientific">Dispira parvispora</name>
    <dbReference type="NCBI Taxonomy" id="1520584"/>
    <lineage>
        <taxon>Eukaryota</taxon>
        <taxon>Fungi</taxon>
        <taxon>Fungi incertae sedis</taxon>
        <taxon>Zoopagomycota</taxon>
        <taxon>Kickxellomycotina</taxon>
        <taxon>Dimargaritomycetes</taxon>
        <taxon>Dimargaritales</taxon>
        <taxon>Dimargaritaceae</taxon>
        <taxon>Dispira</taxon>
    </lineage>
</organism>
<feature type="non-terminal residue" evidence="2">
    <location>
        <position position="1"/>
    </location>
</feature>
<feature type="compositionally biased region" description="Polar residues" evidence="1">
    <location>
        <begin position="68"/>
        <end position="80"/>
    </location>
</feature>
<keyword evidence="3" id="KW-1185">Reference proteome</keyword>
<dbReference type="Proteomes" id="UP001150925">
    <property type="component" value="Unassembled WGS sequence"/>
</dbReference>